<reference evidence="1 2" key="1">
    <citation type="submission" date="2020-01" db="EMBL/GenBank/DDBJ databases">
        <authorList>
            <person name="Rodrigo-Torres L."/>
            <person name="Arahal R. D."/>
            <person name="Lucena T."/>
        </authorList>
    </citation>
    <scope>NUCLEOTIDE SEQUENCE [LARGE SCALE GENOMIC DNA]</scope>
    <source>
        <strain evidence="1 2">CECT 9293</strain>
    </source>
</reference>
<evidence type="ECO:0000313" key="1">
    <source>
        <dbReference type="EMBL" id="CAA7197587.1"/>
    </source>
</evidence>
<gene>
    <name evidence="1" type="ORF">CHRY9293_03654</name>
</gene>
<keyword evidence="2" id="KW-1185">Reference proteome</keyword>
<accession>A0A6N4XFZ7</accession>
<dbReference type="AlphaFoldDB" id="A0A6N4XFZ7"/>
<sequence>MIGKEAVSKGQSFFALCLKRAQAQKLGGTFNTIIFAL</sequence>
<dbReference type="EMBL" id="CACVBR010000072">
    <property type="protein sequence ID" value="CAA7197587.1"/>
    <property type="molecule type" value="Genomic_DNA"/>
</dbReference>
<organism evidence="1 2">
    <name type="scientific">Chryseobacterium potabilaquae</name>
    <dbReference type="NCBI Taxonomy" id="2675057"/>
    <lineage>
        <taxon>Bacteria</taxon>
        <taxon>Pseudomonadati</taxon>
        <taxon>Bacteroidota</taxon>
        <taxon>Flavobacteriia</taxon>
        <taxon>Flavobacteriales</taxon>
        <taxon>Weeksellaceae</taxon>
        <taxon>Chryseobacterium group</taxon>
        <taxon>Chryseobacterium</taxon>
    </lineage>
</organism>
<protein>
    <submittedName>
        <fullName evidence="1">Uncharacterized protein</fullName>
    </submittedName>
</protein>
<name>A0A6N4XFZ7_9FLAO</name>
<evidence type="ECO:0000313" key="2">
    <source>
        <dbReference type="Proteomes" id="UP000445144"/>
    </source>
</evidence>
<proteinExistence type="predicted"/>
<dbReference type="Proteomes" id="UP000445144">
    <property type="component" value="Unassembled WGS sequence"/>
</dbReference>